<organism evidence="6 7">
    <name type="scientific">Entomomonas moraniae</name>
    <dbReference type="NCBI Taxonomy" id="2213226"/>
    <lineage>
        <taxon>Bacteria</taxon>
        <taxon>Pseudomonadati</taxon>
        <taxon>Pseudomonadota</taxon>
        <taxon>Gammaproteobacteria</taxon>
        <taxon>Pseudomonadales</taxon>
        <taxon>Pseudomonadaceae</taxon>
        <taxon>Entomomonas</taxon>
    </lineage>
</organism>
<dbReference type="Gene3D" id="1.20.1530.20">
    <property type="match status" value="1"/>
</dbReference>
<gene>
    <name evidence="6" type="ORF">DM558_11630</name>
</gene>
<dbReference type="AlphaFoldDB" id="A0A3Q9JMB7"/>
<evidence type="ECO:0000313" key="7">
    <source>
        <dbReference type="Proteomes" id="UP000273143"/>
    </source>
</evidence>
<keyword evidence="3 5" id="KW-1133">Transmembrane helix</keyword>
<protein>
    <submittedName>
        <fullName evidence="6">Bile acid:sodium symporter family protein</fullName>
    </submittedName>
</protein>
<name>A0A3Q9JMB7_9GAMM</name>
<feature type="transmembrane region" description="Helical" evidence="5">
    <location>
        <begin position="33"/>
        <end position="52"/>
    </location>
</feature>
<reference evidence="7" key="1">
    <citation type="submission" date="2018-06" db="EMBL/GenBank/DDBJ databases">
        <title>Complete genome of Pseudomonas insecticola strain QZS01.</title>
        <authorList>
            <person name="Wang J."/>
            <person name="Su Q."/>
        </authorList>
    </citation>
    <scope>NUCLEOTIDE SEQUENCE [LARGE SCALE GENOMIC DNA]</scope>
    <source>
        <strain evidence="7">QZS01</strain>
    </source>
</reference>
<feature type="transmembrane region" description="Helical" evidence="5">
    <location>
        <begin position="64"/>
        <end position="86"/>
    </location>
</feature>
<dbReference type="Proteomes" id="UP000273143">
    <property type="component" value="Chromosome"/>
</dbReference>
<evidence type="ECO:0000256" key="3">
    <source>
        <dbReference type="ARBA" id="ARBA00022989"/>
    </source>
</evidence>
<feature type="transmembrane region" description="Helical" evidence="5">
    <location>
        <begin position="215"/>
        <end position="238"/>
    </location>
</feature>
<feature type="transmembrane region" description="Helical" evidence="5">
    <location>
        <begin position="160"/>
        <end position="178"/>
    </location>
</feature>
<evidence type="ECO:0000256" key="1">
    <source>
        <dbReference type="ARBA" id="ARBA00004141"/>
    </source>
</evidence>
<feature type="transmembrane region" description="Helical" evidence="5">
    <location>
        <begin position="9"/>
        <end position="27"/>
    </location>
</feature>
<dbReference type="InterPro" id="IPR002657">
    <property type="entry name" value="BilAc:Na_symport/Acr3"/>
</dbReference>
<dbReference type="PANTHER" id="PTHR10361:SF28">
    <property type="entry name" value="P3 PROTEIN-RELATED"/>
    <property type="match status" value="1"/>
</dbReference>
<accession>A0A3Q9JMB7</accession>
<dbReference type="GO" id="GO:0016020">
    <property type="term" value="C:membrane"/>
    <property type="evidence" value="ECO:0007669"/>
    <property type="project" value="UniProtKB-SubCell"/>
</dbReference>
<evidence type="ECO:0000256" key="5">
    <source>
        <dbReference type="SAM" id="Phobius"/>
    </source>
</evidence>
<evidence type="ECO:0000256" key="4">
    <source>
        <dbReference type="ARBA" id="ARBA00023136"/>
    </source>
</evidence>
<dbReference type="EMBL" id="CP029822">
    <property type="protein sequence ID" value="AZS51381.1"/>
    <property type="molecule type" value="Genomic_DNA"/>
</dbReference>
<evidence type="ECO:0000256" key="2">
    <source>
        <dbReference type="ARBA" id="ARBA00022692"/>
    </source>
</evidence>
<comment type="subcellular location">
    <subcellularLocation>
        <location evidence="1">Membrane</location>
        <topology evidence="1">Multi-pass membrane protein</topology>
    </subcellularLocation>
</comment>
<dbReference type="RefSeq" id="WP_127164139.1">
    <property type="nucleotide sequence ID" value="NZ_CP029822.1"/>
</dbReference>
<keyword evidence="2 5" id="KW-0812">Transmembrane</keyword>
<keyword evidence="7" id="KW-1185">Reference proteome</keyword>
<dbReference type="InterPro" id="IPR038770">
    <property type="entry name" value="Na+/solute_symporter_sf"/>
</dbReference>
<dbReference type="KEGG" id="emo:DM558_11630"/>
<keyword evidence="4 5" id="KW-0472">Membrane</keyword>
<feature type="transmembrane region" description="Helical" evidence="5">
    <location>
        <begin position="190"/>
        <end position="209"/>
    </location>
</feature>
<feature type="transmembrane region" description="Helical" evidence="5">
    <location>
        <begin position="92"/>
        <end position="115"/>
    </location>
</feature>
<proteinExistence type="predicted"/>
<feature type="transmembrane region" description="Helical" evidence="5">
    <location>
        <begin position="127"/>
        <end position="148"/>
    </location>
</feature>
<sequence length="309" mass="33237">MLSRICKLFPLWAVGVAIAAYYIPSVFLPFKPWISYLLMFVMFTMGVSLSVADFKYVFAKPKAVIVCTVLHYVVMPLAALILAKLFNMSTDLVVGMVLVGSVSSGTASNVIIYLAKGNVALSVTISSVSTLVGVVVTPLLTLLLVGHAVKVDAWSMFEHIVLIVLVPISLGLVVHYLFNNAVKKIEPILPFFSMCCVVLLIGVVVAASQNQIANVGIVIMVAIVLHNAIGLLGGYWGGKLFGFDESTCRTMAIEVGMQNSALAATLGQAFSPLSSLPGAIFSVWHNISGSLLASYWQRKPAKKNKQEIR</sequence>
<dbReference type="PANTHER" id="PTHR10361">
    <property type="entry name" value="SODIUM-BILE ACID COTRANSPORTER"/>
    <property type="match status" value="1"/>
</dbReference>
<dbReference type="Pfam" id="PF01758">
    <property type="entry name" value="SBF"/>
    <property type="match status" value="1"/>
</dbReference>
<dbReference type="InterPro" id="IPR004710">
    <property type="entry name" value="Bilac:Na_transpt"/>
</dbReference>
<evidence type="ECO:0000313" key="6">
    <source>
        <dbReference type="EMBL" id="AZS51381.1"/>
    </source>
</evidence>